<sequence length="126" mass="13964">MAASVEHFYCMVDVIGRAGRLQEAEDLIASMPFVPNVVPWTSLLAACRTHGDAHRGARAADRVLESRFGAIDVPYALICNAYLGAGRIQDAEMVRRMMREQQLGLGARRRRRVALSQSTDCFALEI</sequence>
<dbReference type="OMA" id="WIGIREK"/>
<dbReference type="InterPro" id="IPR046960">
    <property type="entry name" value="PPR_At4g14850-like_plant"/>
</dbReference>
<dbReference type="EMBL" id="GL377632">
    <property type="protein sequence ID" value="EFJ13491.1"/>
    <property type="molecule type" value="Genomic_DNA"/>
</dbReference>
<organism evidence="3">
    <name type="scientific">Selaginella moellendorffii</name>
    <name type="common">Spikemoss</name>
    <dbReference type="NCBI Taxonomy" id="88036"/>
    <lineage>
        <taxon>Eukaryota</taxon>
        <taxon>Viridiplantae</taxon>
        <taxon>Streptophyta</taxon>
        <taxon>Embryophyta</taxon>
        <taxon>Tracheophyta</taxon>
        <taxon>Lycopodiopsida</taxon>
        <taxon>Selaginellales</taxon>
        <taxon>Selaginellaceae</taxon>
        <taxon>Selaginella</taxon>
    </lineage>
</organism>
<accession>D8SPX0</accession>
<dbReference type="KEGG" id="smo:SELMODRAFT_122276"/>
<dbReference type="Gene3D" id="1.25.40.10">
    <property type="entry name" value="Tetratricopeptide repeat domain"/>
    <property type="match status" value="1"/>
</dbReference>
<reference evidence="2 3" key="1">
    <citation type="journal article" date="2011" name="Science">
        <title>The Selaginella genome identifies genetic changes associated with the evolution of vascular plants.</title>
        <authorList>
            <person name="Banks J.A."/>
            <person name="Nishiyama T."/>
            <person name="Hasebe M."/>
            <person name="Bowman J.L."/>
            <person name="Gribskov M."/>
            <person name="dePamphilis C."/>
            <person name="Albert V.A."/>
            <person name="Aono N."/>
            <person name="Aoyama T."/>
            <person name="Ambrose B.A."/>
            <person name="Ashton N.W."/>
            <person name="Axtell M.J."/>
            <person name="Barker E."/>
            <person name="Barker M.S."/>
            <person name="Bennetzen J.L."/>
            <person name="Bonawitz N.D."/>
            <person name="Chapple C."/>
            <person name="Cheng C."/>
            <person name="Correa L.G."/>
            <person name="Dacre M."/>
            <person name="DeBarry J."/>
            <person name="Dreyer I."/>
            <person name="Elias M."/>
            <person name="Engstrom E.M."/>
            <person name="Estelle M."/>
            <person name="Feng L."/>
            <person name="Finet C."/>
            <person name="Floyd S.K."/>
            <person name="Frommer W.B."/>
            <person name="Fujita T."/>
            <person name="Gramzow L."/>
            <person name="Gutensohn M."/>
            <person name="Harholt J."/>
            <person name="Hattori M."/>
            <person name="Heyl A."/>
            <person name="Hirai T."/>
            <person name="Hiwatashi Y."/>
            <person name="Ishikawa M."/>
            <person name="Iwata M."/>
            <person name="Karol K.G."/>
            <person name="Koehler B."/>
            <person name="Kolukisaoglu U."/>
            <person name="Kubo M."/>
            <person name="Kurata T."/>
            <person name="Lalonde S."/>
            <person name="Li K."/>
            <person name="Li Y."/>
            <person name="Litt A."/>
            <person name="Lyons E."/>
            <person name="Manning G."/>
            <person name="Maruyama T."/>
            <person name="Michael T.P."/>
            <person name="Mikami K."/>
            <person name="Miyazaki S."/>
            <person name="Morinaga S."/>
            <person name="Murata T."/>
            <person name="Mueller-Roeber B."/>
            <person name="Nelson D.R."/>
            <person name="Obara M."/>
            <person name="Oguri Y."/>
            <person name="Olmstead R.G."/>
            <person name="Onodera N."/>
            <person name="Petersen B.L."/>
            <person name="Pils B."/>
            <person name="Prigge M."/>
            <person name="Rensing S.A."/>
            <person name="Riano-Pachon D.M."/>
            <person name="Roberts A.W."/>
            <person name="Sato Y."/>
            <person name="Scheller H.V."/>
            <person name="Schulz B."/>
            <person name="Schulz C."/>
            <person name="Shakirov E.V."/>
            <person name="Shibagaki N."/>
            <person name="Shinohara N."/>
            <person name="Shippen D.E."/>
            <person name="Soerensen I."/>
            <person name="Sotooka R."/>
            <person name="Sugimoto N."/>
            <person name="Sugita M."/>
            <person name="Sumikawa N."/>
            <person name="Tanurdzic M."/>
            <person name="Theissen G."/>
            <person name="Ulvskov P."/>
            <person name="Wakazuki S."/>
            <person name="Weng J.K."/>
            <person name="Willats W.W."/>
            <person name="Wipf D."/>
            <person name="Wolf P.G."/>
            <person name="Yang L."/>
            <person name="Zimmer A.D."/>
            <person name="Zhu Q."/>
            <person name="Mitros T."/>
            <person name="Hellsten U."/>
            <person name="Loque D."/>
            <person name="Otillar R."/>
            <person name="Salamov A."/>
            <person name="Schmutz J."/>
            <person name="Shapiro H."/>
            <person name="Lindquist E."/>
            <person name="Lucas S."/>
            <person name="Rokhsar D."/>
            <person name="Grigoriev I.V."/>
        </authorList>
    </citation>
    <scope>NUCLEOTIDE SEQUENCE [LARGE SCALE GENOMIC DNA]</scope>
</reference>
<dbReference type="Gramene" id="EFJ13491">
    <property type="protein sequence ID" value="EFJ13491"/>
    <property type="gene ID" value="SELMODRAFT_122276"/>
</dbReference>
<dbReference type="InterPro" id="IPR002885">
    <property type="entry name" value="PPR_rpt"/>
</dbReference>
<evidence type="ECO:0008006" key="4">
    <source>
        <dbReference type="Google" id="ProtNLM"/>
    </source>
</evidence>
<dbReference type="Proteomes" id="UP000001514">
    <property type="component" value="Unassembled WGS sequence"/>
</dbReference>
<keyword evidence="1" id="KW-0677">Repeat</keyword>
<protein>
    <recommendedName>
        <fullName evidence="4">Pentacotripeptide-repeat region of PRORP domain-containing protein</fullName>
    </recommendedName>
</protein>
<name>D8SPX0_SELML</name>
<dbReference type="InterPro" id="IPR011990">
    <property type="entry name" value="TPR-like_helical_dom_sf"/>
</dbReference>
<evidence type="ECO:0000313" key="3">
    <source>
        <dbReference type="Proteomes" id="UP000001514"/>
    </source>
</evidence>
<evidence type="ECO:0000313" key="2">
    <source>
        <dbReference type="EMBL" id="EFJ13491.1"/>
    </source>
</evidence>
<dbReference type="AlphaFoldDB" id="D8SPX0"/>
<gene>
    <name evidence="2" type="ORF">SELMODRAFT_122276</name>
</gene>
<dbReference type="GO" id="GO:0003723">
    <property type="term" value="F:RNA binding"/>
    <property type="evidence" value="ECO:0007669"/>
    <property type="project" value="InterPro"/>
</dbReference>
<dbReference type="HOGENOM" id="CLU_1985450_0_0_1"/>
<dbReference type="Pfam" id="PF01535">
    <property type="entry name" value="PPR"/>
    <property type="match status" value="1"/>
</dbReference>
<proteinExistence type="predicted"/>
<keyword evidence="3" id="KW-1185">Reference proteome</keyword>
<dbReference type="GO" id="GO:0009451">
    <property type="term" value="P:RNA modification"/>
    <property type="evidence" value="ECO:0007669"/>
    <property type="project" value="InterPro"/>
</dbReference>
<dbReference type="InParanoid" id="D8SPX0"/>
<dbReference type="PANTHER" id="PTHR47926">
    <property type="entry name" value="PENTATRICOPEPTIDE REPEAT-CONTAINING PROTEIN"/>
    <property type="match status" value="1"/>
</dbReference>
<dbReference type="eggNOG" id="KOG4197">
    <property type="taxonomic scope" value="Eukaryota"/>
</dbReference>
<dbReference type="PANTHER" id="PTHR47926:SF533">
    <property type="entry name" value="DYW DOMAIN-CONTAINING PROTEIN"/>
    <property type="match status" value="1"/>
</dbReference>
<evidence type="ECO:0000256" key="1">
    <source>
        <dbReference type="ARBA" id="ARBA00022737"/>
    </source>
</evidence>